<gene>
    <name evidence="3" type="ORF">FloV-SA2_00111</name>
</gene>
<organism evidence="3">
    <name type="scientific">Florenciella sp. virus SA2</name>
    <dbReference type="NCBI Taxonomy" id="3240092"/>
    <lineage>
        <taxon>Viruses</taxon>
    </lineage>
</organism>
<reference evidence="3" key="1">
    <citation type="submission" date="2024-03" db="EMBL/GenBank/DDBJ databases">
        <title>Eukaryotic viruses encode the ribosomal protein eL40.</title>
        <authorList>
            <person name="Thomy J."/>
            <person name="Schvarcz C.R."/>
            <person name="McBeain K.A."/>
            <person name="Edwards K.F."/>
            <person name="Steward G.F."/>
        </authorList>
    </citation>
    <scope>NUCLEOTIDE SEQUENCE</scope>
    <source>
        <strain evidence="3">FloV-SA2</strain>
    </source>
</reference>
<evidence type="ECO:0000256" key="1">
    <source>
        <dbReference type="SAM" id="Coils"/>
    </source>
</evidence>
<evidence type="ECO:0000313" key="3">
    <source>
        <dbReference type="EMBL" id="XDO01933.1"/>
    </source>
</evidence>
<keyword evidence="1" id="KW-0175">Coiled coil</keyword>
<accession>A0AB39JCX9</accession>
<dbReference type="EMBL" id="PP542043">
    <property type="protein sequence ID" value="XDO01933.1"/>
    <property type="molecule type" value="Genomic_DNA"/>
</dbReference>
<sequence length="356" mass="40673">MAASTSQNLPRTFFRLQRRWDEKAGRRGVTAGIWSDTSFNRQQSASYDRVPHIMEQLFLQTEFAEVLKTVSPNTKLSPDKKSVWVYDMRNSDALPRTTQDEKKLYDFVRLIIANSFPQSSGRQIGTPKSYLEDNIHVSVCFFVWCLTKPNFFFKDKVISQTTRNGIQRVWTPLLLEKEPKTRPVSRKTRQTRPALKSATTDVQLPKQLQEKSRLCADIEKIIGIKLDWEDPISRHSKISQAINVTGSEATISIKNTKKLQKLYNEFTKLEAKISKTQEKIRKVEQANSKIVQQDWDDELGPPPNSPPVLQRGVPVLDFDYCPGCAANQPNQLAHVGGCLPDPLDLEEDVPDSWEDL</sequence>
<feature type="coiled-coil region" evidence="1">
    <location>
        <begin position="259"/>
        <end position="293"/>
    </location>
</feature>
<evidence type="ECO:0000256" key="2">
    <source>
        <dbReference type="SAM" id="MobiDB-lite"/>
    </source>
</evidence>
<proteinExistence type="predicted"/>
<protein>
    <submittedName>
        <fullName evidence="3">Uncharacterized protein</fullName>
    </submittedName>
</protein>
<feature type="region of interest" description="Disordered" evidence="2">
    <location>
        <begin position="181"/>
        <end position="202"/>
    </location>
</feature>
<name>A0AB39JCX9_9VIRU</name>